<dbReference type="Gene3D" id="1.20.58.100">
    <property type="entry name" value="Fumarate reductase/succinate dehydrogenase flavoprotein-like, C-terminal domain"/>
    <property type="match status" value="1"/>
</dbReference>
<feature type="domain" description="Fumarate reductase/succinate dehydrogenase flavoprotein-like C-terminal" evidence="14">
    <location>
        <begin position="416"/>
        <end position="452"/>
    </location>
</feature>
<evidence type="ECO:0000256" key="8">
    <source>
        <dbReference type="ARBA" id="ARBA00022827"/>
    </source>
</evidence>
<accession>A0A4R8LX57</accession>
<dbReference type="SUPFAM" id="SSF51905">
    <property type="entry name" value="FAD/NAD(P)-binding domain"/>
    <property type="match status" value="1"/>
</dbReference>
<evidence type="ECO:0000256" key="3">
    <source>
        <dbReference type="ARBA" id="ARBA00008562"/>
    </source>
</evidence>
<evidence type="ECO:0000256" key="5">
    <source>
        <dbReference type="ARBA" id="ARBA00021901"/>
    </source>
</evidence>
<evidence type="ECO:0000313" key="15">
    <source>
        <dbReference type="EMBL" id="TDY51405.1"/>
    </source>
</evidence>
<dbReference type="InterPro" id="IPR037099">
    <property type="entry name" value="Fum_R/Succ_DH_flav-like_C_sf"/>
</dbReference>
<keyword evidence="7 12" id="KW-0662">Pyridine nucleotide biosynthesis</keyword>
<evidence type="ECO:0000313" key="16">
    <source>
        <dbReference type="Proteomes" id="UP000294581"/>
    </source>
</evidence>
<organism evidence="15 16">
    <name type="scientific">Alicyclobacillus sacchari</name>
    <dbReference type="NCBI Taxonomy" id="392010"/>
    <lineage>
        <taxon>Bacteria</taxon>
        <taxon>Bacillati</taxon>
        <taxon>Bacillota</taxon>
        <taxon>Bacilli</taxon>
        <taxon>Bacillales</taxon>
        <taxon>Alicyclobacillaceae</taxon>
        <taxon>Alicyclobacillus</taxon>
    </lineage>
</organism>
<dbReference type="InterPro" id="IPR003953">
    <property type="entry name" value="FAD-dep_OxRdtase_2_FAD-bd"/>
</dbReference>
<dbReference type="GO" id="GO:0008734">
    <property type="term" value="F:L-aspartate oxidase activity"/>
    <property type="evidence" value="ECO:0007669"/>
    <property type="project" value="UniProtKB-UniRule"/>
</dbReference>
<comment type="function">
    <text evidence="12">Catalyzes the oxidation of L-aspartate to iminoaspartate.</text>
</comment>
<comment type="cofactor">
    <cofactor evidence="1 12">
        <name>FAD</name>
        <dbReference type="ChEBI" id="CHEBI:57692"/>
    </cofactor>
</comment>
<dbReference type="InterPro" id="IPR005288">
    <property type="entry name" value="NadB"/>
</dbReference>
<dbReference type="NCBIfam" id="TIGR00551">
    <property type="entry name" value="nadB"/>
    <property type="match status" value="1"/>
</dbReference>
<gene>
    <name evidence="15" type="ORF">C7445_101407</name>
</gene>
<evidence type="ECO:0000256" key="12">
    <source>
        <dbReference type="RuleBase" id="RU362049"/>
    </source>
</evidence>
<evidence type="ECO:0000256" key="9">
    <source>
        <dbReference type="ARBA" id="ARBA00023002"/>
    </source>
</evidence>
<dbReference type="InterPro" id="IPR015939">
    <property type="entry name" value="Fum_Rdtase/Succ_DH_flav-like_C"/>
</dbReference>
<dbReference type="Pfam" id="PF02910">
    <property type="entry name" value="Succ_DH_flav_C"/>
    <property type="match status" value="2"/>
</dbReference>
<dbReference type="PANTHER" id="PTHR42716:SF2">
    <property type="entry name" value="L-ASPARTATE OXIDASE, CHLOROPLASTIC"/>
    <property type="match status" value="1"/>
</dbReference>
<dbReference type="GO" id="GO:0005737">
    <property type="term" value="C:cytoplasm"/>
    <property type="evidence" value="ECO:0007669"/>
    <property type="project" value="UniProtKB-SubCell"/>
</dbReference>
<evidence type="ECO:0000259" key="13">
    <source>
        <dbReference type="Pfam" id="PF00890"/>
    </source>
</evidence>
<evidence type="ECO:0000259" key="14">
    <source>
        <dbReference type="Pfam" id="PF02910"/>
    </source>
</evidence>
<keyword evidence="9 12" id="KW-0560">Oxidoreductase</keyword>
<dbReference type="PANTHER" id="PTHR42716">
    <property type="entry name" value="L-ASPARTATE OXIDASE"/>
    <property type="match status" value="1"/>
</dbReference>
<comment type="catalytic activity">
    <reaction evidence="10">
        <text>L-aspartate + O2 = iminosuccinate + H2O2</text>
        <dbReference type="Rhea" id="RHEA:25876"/>
        <dbReference type="ChEBI" id="CHEBI:15379"/>
        <dbReference type="ChEBI" id="CHEBI:16240"/>
        <dbReference type="ChEBI" id="CHEBI:29991"/>
        <dbReference type="ChEBI" id="CHEBI:77875"/>
        <dbReference type="EC" id="1.4.3.16"/>
    </reaction>
    <physiologicalReaction direction="left-to-right" evidence="10">
        <dbReference type="Rhea" id="RHEA:25877"/>
    </physiologicalReaction>
</comment>
<dbReference type="GO" id="GO:0034628">
    <property type="term" value="P:'de novo' NAD+ biosynthetic process from L-aspartate"/>
    <property type="evidence" value="ECO:0007669"/>
    <property type="project" value="TreeGrafter"/>
</dbReference>
<keyword evidence="16" id="KW-1185">Reference proteome</keyword>
<protein>
    <recommendedName>
        <fullName evidence="5 11">L-aspartate oxidase</fullName>
        <ecNumber evidence="4 11">1.4.3.16</ecNumber>
    </recommendedName>
</protein>
<dbReference type="Gene3D" id="3.90.700.10">
    <property type="entry name" value="Succinate dehydrogenase/fumarate reductase flavoprotein, catalytic domain"/>
    <property type="match status" value="1"/>
</dbReference>
<dbReference type="RefSeq" id="WP_166668946.1">
    <property type="nucleotide sequence ID" value="NZ_SORF01000001.1"/>
</dbReference>
<reference evidence="15 16" key="1">
    <citation type="submission" date="2019-03" db="EMBL/GenBank/DDBJ databases">
        <title>Genomic Encyclopedia of Type Strains, Phase IV (KMG-IV): sequencing the most valuable type-strain genomes for metagenomic binning, comparative biology and taxonomic classification.</title>
        <authorList>
            <person name="Goeker M."/>
        </authorList>
    </citation>
    <scope>NUCLEOTIDE SEQUENCE [LARGE SCALE GENOMIC DNA]</scope>
    <source>
        <strain evidence="15 16">DSM 17974</strain>
    </source>
</reference>
<dbReference type="Gene3D" id="3.50.50.60">
    <property type="entry name" value="FAD/NAD(P)-binding domain"/>
    <property type="match status" value="1"/>
</dbReference>
<evidence type="ECO:0000256" key="7">
    <source>
        <dbReference type="ARBA" id="ARBA00022642"/>
    </source>
</evidence>
<dbReference type="EC" id="1.4.3.16" evidence="4 11"/>
<dbReference type="InterPro" id="IPR036188">
    <property type="entry name" value="FAD/NAD-bd_sf"/>
</dbReference>
<dbReference type="GO" id="GO:0033765">
    <property type="term" value="F:steroid dehydrogenase activity, acting on the CH-CH group of donors"/>
    <property type="evidence" value="ECO:0007669"/>
    <property type="project" value="UniProtKB-ARBA"/>
</dbReference>
<keyword evidence="8 12" id="KW-0274">FAD</keyword>
<evidence type="ECO:0000256" key="4">
    <source>
        <dbReference type="ARBA" id="ARBA00012173"/>
    </source>
</evidence>
<feature type="domain" description="Fumarate reductase/succinate dehydrogenase flavoprotein-like C-terminal" evidence="14">
    <location>
        <begin position="456"/>
        <end position="492"/>
    </location>
</feature>
<evidence type="ECO:0000256" key="11">
    <source>
        <dbReference type="NCBIfam" id="TIGR00551"/>
    </source>
</evidence>
<sequence length="510" mass="54141">MKQDTADIVIVGAGLAGMAAALAAAKHSDVAVLSKTAIAGTNSYFAQGGIAASVDPADEAIWHMEDTLAAGAGLCDPAAVRTLTELAPNTIHWLIGAGVRFDRDSTGQLRLGLEGGHGHSRIVHADGDATGRVIVQSLASVLAEKGNVRIITGSFVETVVKDVSGRAIGVIAKCGAEETFWRARKAVVLATGGAGRLYPHTSNPPGAIGEGLALAYHAGAALGNLEFVQFHPTVLHVERGETLLISEAVRGAGGQLVDARGEPLFANPRDNLRTRDVVAREMFRAQRDRGPVFLDVTGVSHFHERFPNIARRLHDVGIDPISSPIPVTPAAHFMMGGVLARMDGTTSIPGLFVLGEAACTGVHGANRLASNSLLECVVMATLFAEAMRDTPRAPRLPEVDVESRIWAVESEAVLSQVQAIMWNHVGIERTGEGLASAQRKLRELSEQWPESAIACVGWLVAQLALVREESRGAHFRCDYPEMRSAFAHSSVISKATHTSIGRGETVYGWR</sequence>
<comment type="caution">
    <text evidence="15">The sequence shown here is derived from an EMBL/GenBank/DDBJ whole genome shotgun (WGS) entry which is preliminary data.</text>
</comment>
<evidence type="ECO:0000256" key="10">
    <source>
        <dbReference type="ARBA" id="ARBA00048305"/>
    </source>
</evidence>
<evidence type="ECO:0000256" key="2">
    <source>
        <dbReference type="ARBA" id="ARBA00004950"/>
    </source>
</evidence>
<dbReference type="EMBL" id="SORF01000001">
    <property type="protein sequence ID" value="TDY51405.1"/>
    <property type="molecule type" value="Genomic_DNA"/>
</dbReference>
<feature type="domain" description="FAD-dependent oxidoreductase 2 FAD-binding" evidence="13">
    <location>
        <begin position="7"/>
        <end position="373"/>
    </location>
</feature>
<evidence type="ECO:0000256" key="6">
    <source>
        <dbReference type="ARBA" id="ARBA00022630"/>
    </source>
</evidence>
<keyword evidence="6 12" id="KW-0285">Flavoprotein</keyword>
<dbReference type="UniPathway" id="UPA00253">
    <property type="reaction ID" value="UER00326"/>
</dbReference>
<dbReference type="InterPro" id="IPR027477">
    <property type="entry name" value="Succ_DH/fumarate_Rdtase_cat_sf"/>
</dbReference>
<evidence type="ECO:0000256" key="1">
    <source>
        <dbReference type="ARBA" id="ARBA00001974"/>
    </source>
</evidence>
<comment type="pathway">
    <text evidence="2 12">Cofactor biosynthesis; NAD(+) biosynthesis; iminoaspartate from L-aspartate (oxidase route): step 1/1.</text>
</comment>
<comment type="subcellular location">
    <subcellularLocation>
        <location evidence="12">Cytoplasm</location>
    </subcellularLocation>
</comment>
<dbReference type="PRINTS" id="PR00368">
    <property type="entry name" value="FADPNR"/>
</dbReference>
<dbReference type="Pfam" id="PF00890">
    <property type="entry name" value="FAD_binding_2"/>
    <property type="match status" value="1"/>
</dbReference>
<dbReference type="Proteomes" id="UP000294581">
    <property type="component" value="Unassembled WGS sequence"/>
</dbReference>
<dbReference type="SUPFAM" id="SSF46977">
    <property type="entry name" value="Succinate dehydrogenase/fumarate reductase flavoprotein C-terminal domain"/>
    <property type="match status" value="1"/>
</dbReference>
<name>A0A4R8LX57_9BACL</name>
<proteinExistence type="inferred from homology"/>
<dbReference type="SUPFAM" id="SSF56425">
    <property type="entry name" value="Succinate dehydrogenase/fumarate reductase flavoprotein, catalytic domain"/>
    <property type="match status" value="1"/>
</dbReference>
<dbReference type="AlphaFoldDB" id="A0A4R8LX57"/>
<comment type="similarity">
    <text evidence="3 12">Belongs to the FAD-dependent oxidoreductase 2 family. NadB subfamily.</text>
</comment>